<dbReference type="PATRIC" id="fig|362837.3.peg.457"/>
<name>A0A0M5KCC0_9MOLU</name>
<reference evidence="2 3" key="1">
    <citation type="journal article" date="2015" name="Genome Announc.">
        <title>Complete Genome Sequence of Spiroplasma cantharicola CC-1T (DSM 21588), a Bacterium Isolated from Soldier Beetle (Cantharis carolinus).</title>
        <authorList>
            <person name="Lo W.S."/>
            <person name="Liu P.Y."/>
            <person name="Kuo C.H."/>
        </authorList>
    </citation>
    <scope>NUCLEOTIDE SEQUENCE [LARGE SCALE GENOMIC DNA]</scope>
    <source>
        <strain evidence="2 3">CC-1</strain>
    </source>
</reference>
<evidence type="ECO:0000313" key="2">
    <source>
        <dbReference type="EMBL" id="ALD66356.1"/>
    </source>
</evidence>
<dbReference type="AlphaFoldDB" id="A0A0M5KCC0"/>
<dbReference type="KEGG" id="scj:SCANT_v1c04500"/>
<dbReference type="Proteomes" id="UP000063919">
    <property type="component" value="Chromosome"/>
</dbReference>
<evidence type="ECO:0008006" key="4">
    <source>
        <dbReference type="Google" id="ProtNLM"/>
    </source>
</evidence>
<proteinExistence type="predicted"/>
<feature type="signal peptide" evidence="1">
    <location>
        <begin position="1"/>
        <end position="20"/>
    </location>
</feature>
<dbReference type="RefSeq" id="WP_053946117.1">
    <property type="nucleotide sequence ID" value="NZ_CP012622.1"/>
</dbReference>
<evidence type="ECO:0000313" key="3">
    <source>
        <dbReference type="Proteomes" id="UP000063919"/>
    </source>
</evidence>
<keyword evidence="3" id="KW-1185">Reference proteome</keyword>
<accession>A0A0M5KCC0</accession>
<sequence length="96" mass="10838">MKKLLTFLSVTMLSTSSVEATFATVSCGETFTRDDLNKLLKEASKIDRTKYTKESYSNMQLAFLEATSAWITNKNISSNYIKLKKAIDDLVLLETK</sequence>
<evidence type="ECO:0000256" key="1">
    <source>
        <dbReference type="SAM" id="SignalP"/>
    </source>
</evidence>
<gene>
    <name evidence="2" type="ORF">SCANT_v1c04500</name>
</gene>
<keyword evidence="1" id="KW-0732">Signal</keyword>
<dbReference type="EMBL" id="CP012622">
    <property type="protein sequence ID" value="ALD66356.1"/>
    <property type="molecule type" value="Genomic_DNA"/>
</dbReference>
<protein>
    <recommendedName>
        <fullName evidence="4">Lipoprotein</fullName>
    </recommendedName>
</protein>
<organism evidence="2 3">
    <name type="scientific">Spiroplasma cantharicola</name>
    <dbReference type="NCBI Taxonomy" id="362837"/>
    <lineage>
        <taxon>Bacteria</taxon>
        <taxon>Bacillati</taxon>
        <taxon>Mycoplasmatota</taxon>
        <taxon>Mollicutes</taxon>
        <taxon>Entomoplasmatales</taxon>
        <taxon>Spiroplasmataceae</taxon>
        <taxon>Spiroplasma</taxon>
    </lineage>
</organism>
<dbReference type="STRING" id="362837.SCANT_v1c04500"/>
<feature type="chain" id="PRO_5005804364" description="Lipoprotein" evidence="1">
    <location>
        <begin position="21"/>
        <end position="96"/>
    </location>
</feature>